<feature type="signal peptide" evidence="1">
    <location>
        <begin position="1"/>
        <end position="24"/>
    </location>
</feature>
<protein>
    <recommendedName>
        <fullName evidence="4">Lipoprotein</fullName>
    </recommendedName>
</protein>
<name>A0ABW1MHG9_9ACTN</name>
<keyword evidence="3" id="KW-1185">Reference proteome</keyword>
<evidence type="ECO:0008006" key="4">
    <source>
        <dbReference type="Google" id="ProtNLM"/>
    </source>
</evidence>
<evidence type="ECO:0000313" key="2">
    <source>
        <dbReference type="EMBL" id="MFC6063244.1"/>
    </source>
</evidence>
<reference evidence="3" key="1">
    <citation type="journal article" date="2019" name="Int. J. Syst. Evol. Microbiol.">
        <title>The Global Catalogue of Microorganisms (GCM) 10K type strain sequencing project: providing services to taxonomists for standard genome sequencing and annotation.</title>
        <authorList>
            <consortium name="The Broad Institute Genomics Platform"/>
            <consortium name="The Broad Institute Genome Sequencing Center for Infectious Disease"/>
            <person name="Wu L."/>
            <person name="Ma J."/>
        </authorList>
    </citation>
    <scope>NUCLEOTIDE SEQUENCE [LARGE SCALE GENOMIC DNA]</scope>
    <source>
        <strain evidence="3">CGMCC 1.15180</strain>
    </source>
</reference>
<sequence>MKRRIGIAVSPAALTLLTACGGAAGNTHPCTLMDAPAGIRVKVHPELAHRTADATLTACWDDICRKRPLQLRETRSEKPATWPGFAVVRDLPGKPVHITLVFKDQRGTTVLDRQVSVTPKPTYPNGRNCSPAGHQARLTVTEEGSLIPR</sequence>
<accession>A0ABW1MHG9</accession>
<feature type="chain" id="PRO_5046518044" description="Lipoprotein" evidence="1">
    <location>
        <begin position="25"/>
        <end position="149"/>
    </location>
</feature>
<gene>
    <name evidence="2" type="ORF">ACFP4F_11850</name>
</gene>
<organism evidence="2 3">
    <name type="scientific">Streptomyces ochraceiscleroticus</name>
    <dbReference type="NCBI Taxonomy" id="47761"/>
    <lineage>
        <taxon>Bacteria</taxon>
        <taxon>Bacillati</taxon>
        <taxon>Actinomycetota</taxon>
        <taxon>Actinomycetes</taxon>
        <taxon>Kitasatosporales</taxon>
        <taxon>Streptomycetaceae</taxon>
        <taxon>Streptomyces</taxon>
    </lineage>
</organism>
<comment type="caution">
    <text evidence="2">The sequence shown here is derived from an EMBL/GenBank/DDBJ whole genome shotgun (WGS) entry which is preliminary data.</text>
</comment>
<dbReference type="PROSITE" id="PS51257">
    <property type="entry name" value="PROKAR_LIPOPROTEIN"/>
    <property type="match status" value="1"/>
</dbReference>
<proteinExistence type="predicted"/>
<dbReference type="RefSeq" id="WP_382467390.1">
    <property type="nucleotide sequence ID" value="NZ_JBHSPX010000004.1"/>
</dbReference>
<dbReference type="EMBL" id="JBHSPX010000004">
    <property type="protein sequence ID" value="MFC6063244.1"/>
    <property type="molecule type" value="Genomic_DNA"/>
</dbReference>
<dbReference type="Proteomes" id="UP001596139">
    <property type="component" value="Unassembled WGS sequence"/>
</dbReference>
<evidence type="ECO:0000256" key="1">
    <source>
        <dbReference type="SAM" id="SignalP"/>
    </source>
</evidence>
<evidence type="ECO:0000313" key="3">
    <source>
        <dbReference type="Proteomes" id="UP001596139"/>
    </source>
</evidence>
<keyword evidence="1" id="KW-0732">Signal</keyword>